<protein>
    <submittedName>
        <fullName evidence="3">Nucleotide-binding universal stress protein, UspA family</fullName>
    </submittedName>
</protein>
<dbReference type="OrthoDB" id="9788959at2"/>
<dbReference type="STRING" id="1055723.SAMN05216293_3056"/>
<accession>A0A1M6Z3D8</accession>
<dbReference type="Proteomes" id="UP000184031">
    <property type="component" value="Unassembled WGS sequence"/>
</dbReference>
<dbReference type="Proteomes" id="UP000198940">
    <property type="component" value="Unassembled WGS sequence"/>
</dbReference>
<dbReference type="EMBL" id="FOKU01000006">
    <property type="protein sequence ID" value="SFC12048.1"/>
    <property type="molecule type" value="Genomic_DNA"/>
</dbReference>
<evidence type="ECO:0000313" key="2">
    <source>
        <dbReference type="EMBL" id="SFC12048.1"/>
    </source>
</evidence>
<evidence type="ECO:0000313" key="4">
    <source>
        <dbReference type="Proteomes" id="UP000184031"/>
    </source>
</evidence>
<evidence type="ECO:0000313" key="3">
    <source>
        <dbReference type="EMBL" id="SHL25008.1"/>
    </source>
</evidence>
<reference evidence="3 4" key="1">
    <citation type="submission" date="2016-11" db="EMBL/GenBank/DDBJ databases">
        <authorList>
            <person name="Varghese N."/>
            <person name="Submissions S."/>
        </authorList>
    </citation>
    <scope>NUCLEOTIDE SEQUENCE [LARGE SCALE GENOMIC DNA]</scope>
    <source>
        <strain evidence="3 4">CGMCC 1.12174</strain>
        <strain evidence="2 5">DSM 26351</strain>
    </source>
</reference>
<dbReference type="Gene3D" id="3.40.50.620">
    <property type="entry name" value="HUPs"/>
    <property type="match status" value="2"/>
</dbReference>
<dbReference type="SUPFAM" id="SSF52402">
    <property type="entry name" value="Adenine nucleotide alpha hydrolases-like"/>
    <property type="match status" value="2"/>
</dbReference>
<sequence>MKKVNRKRVVLPTDFSSNAWNAIVYALTLFKDVPCDFFLLNAFQVGTSGLSTRMGQANDTRLFHLLKEQSERDLKRTLEQVEDMDLGPEHTFETVSIADNLVNAIGKTVYNKGMDYIIMGTKGATGLKEVFMGSNTYKIIKEIDFCPIIAVPEDFKSDGSIDTILLATGYEHLFESYELRPLLQLAKLFGSKIWITHVGNLEELTPEQQASRNIIKKQLKTVVYDFVSAEKETSINHTIQKMVQANSNIHMVAMINQDRGFFERLTREPVIQKISFNSKVPFLVIHLFE</sequence>
<dbReference type="InterPro" id="IPR006016">
    <property type="entry name" value="UspA"/>
</dbReference>
<comment type="caution">
    <text evidence="3">The sequence shown here is derived from an EMBL/GenBank/DDBJ whole genome shotgun (WGS) entry which is preliminary data.</text>
</comment>
<dbReference type="EMBL" id="FRAT01000008">
    <property type="protein sequence ID" value="SHL25008.1"/>
    <property type="molecule type" value="Genomic_DNA"/>
</dbReference>
<dbReference type="CDD" id="cd00293">
    <property type="entry name" value="USP-like"/>
    <property type="match status" value="1"/>
</dbReference>
<dbReference type="Pfam" id="PF00582">
    <property type="entry name" value="Usp"/>
    <property type="match status" value="1"/>
</dbReference>
<proteinExistence type="predicted"/>
<organism evidence="3 4">
    <name type="scientific">Flagellimonas taeanensis</name>
    <dbReference type="NCBI Taxonomy" id="1005926"/>
    <lineage>
        <taxon>Bacteria</taxon>
        <taxon>Pseudomonadati</taxon>
        <taxon>Bacteroidota</taxon>
        <taxon>Flavobacteriia</taxon>
        <taxon>Flavobacteriales</taxon>
        <taxon>Flavobacteriaceae</taxon>
        <taxon>Flagellimonas</taxon>
    </lineage>
</organism>
<evidence type="ECO:0000313" key="5">
    <source>
        <dbReference type="Proteomes" id="UP000198940"/>
    </source>
</evidence>
<gene>
    <name evidence="2" type="ORF">SAMN04487891_10664</name>
    <name evidence="3" type="ORF">SAMN05216293_3056</name>
</gene>
<feature type="domain" description="UspA" evidence="1">
    <location>
        <begin position="6"/>
        <end position="151"/>
    </location>
</feature>
<name>A0A1M6Z3D8_9FLAO</name>
<dbReference type="RefSeq" id="WP_072881407.1">
    <property type="nucleotide sequence ID" value="NZ_FOKU01000006.1"/>
</dbReference>
<keyword evidence="5" id="KW-1185">Reference proteome</keyword>
<dbReference type="InterPro" id="IPR014729">
    <property type="entry name" value="Rossmann-like_a/b/a_fold"/>
</dbReference>
<evidence type="ECO:0000259" key="1">
    <source>
        <dbReference type="Pfam" id="PF00582"/>
    </source>
</evidence>
<dbReference type="AlphaFoldDB" id="A0A1M6Z3D8"/>